<dbReference type="HOGENOM" id="CLU_2281950_0_0_1"/>
<name>A0A0E0EKW9_9ORYZ</name>
<reference evidence="1" key="2">
    <citation type="submission" date="2018-05" db="EMBL/GenBank/DDBJ databases">
        <title>OmerRS3 (Oryza meridionalis Reference Sequence Version 3).</title>
        <authorList>
            <person name="Zhang J."/>
            <person name="Kudrna D."/>
            <person name="Lee S."/>
            <person name="Talag J."/>
            <person name="Welchert J."/>
            <person name="Wing R.A."/>
        </authorList>
    </citation>
    <scope>NUCLEOTIDE SEQUENCE [LARGE SCALE GENOMIC DNA]</scope>
    <source>
        <strain evidence="1">cv. OR44</strain>
    </source>
</reference>
<evidence type="ECO:0000313" key="2">
    <source>
        <dbReference type="Proteomes" id="UP000008021"/>
    </source>
</evidence>
<proteinExistence type="predicted"/>
<dbReference type="AlphaFoldDB" id="A0A0E0EKW9"/>
<dbReference type="Proteomes" id="UP000008021">
    <property type="component" value="Chromosome 8"/>
</dbReference>
<reference evidence="1" key="1">
    <citation type="submission" date="2015-04" db="UniProtKB">
        <authorList>
            <consortium name="EnsemblPlants"/>
        </authorList>
    </citation>
    <scope>IDENTIFICATION</scope>
</reference>
<protein>
    <submittedName>
        <fullName evidence="1">Uncharacterized protein</fullName>
    </submittedName>
</protein>
<dbReference type="Gramene" id="OMERI08G10530.1">
    <property type="protein sequence ID" value="OMERI08G10530.1"/>
    <property type="gene ID" value="OMERI08G10530"/>
</dbReference>
<accession>A0A0E0EKW9</accession>
<organism evidence="1">
    <name type="scientific">Oryza meridionalis</name>
    <dbReference type="NCBI Taxonomy" id="40149"/>
    <lineage>
        <taxon>Eukaryota</taxon>
        <taxon>Viridiplantae</taxon>
        <taxon>Streptophyta</taxon>
        <taxon>Embryophyta</taxon>
        <taxon>Tracheophyta</taxon>
        <taxon>Spermatophyta</taxon>
        <taxon>Magnoliopsida</taxon>
        <taxon>Liliopsida</taxon>
        <taxon>Poales</taxon>
        <taxon>Poaceae</taxon>
        <taxon>BOP clade</taxon>
        <taxon>Oryzoideae</taxon>
        <taxon>Oryzeae</taxon>
        <taxon>Oryzinae</taxon>
        <taxon>Oryza</taxon>
    </lineage>
</organism>
<sequence>MADLVPISNRFTTNIQNAVTDAAGADKIEQNHLILVQIRNSLQAQNKSFPLLDPYLQVLDQPDNQSLAIFLSICDSDQDLLGTLSDMKAFVTIFRDYSTTVF</sequence>
<dbReference type="EnsemblPlants" id="OMERI08G10530.1">
    <property type="protein sequence ID" value="OMERI08G10530.1"/>
    <property type="gene ID" value="OMERI08G10530"/>
</dbReference>
<keyword evidence="2" id="KW-1185">Reference proteome</keyword>
<evidence type="ECO:0000313" key="1">
    <source>
        <dbReference type="EnsemblPlants" id="OMERI08G10530.1"/>
    </source>
</evidence>